<dbReference type="InterPro" id="IPR009009">
    <property type="entry name" value="RlpA-like_DPBB"/>
</dbReference>
<accession>A0AA48LYL1</accession>
<dbReference type="NCBIfam" id="TIGR00413">
    <property type="entry name" value="rlpA"/>
    <property type="match status" value="1"/>
</dbReference>
<reference evidence="5" key="1">
    <citation type="submission" date="2023-07" db="EMBL/GenBank/DDBJ databases">
        <authorList>
            <person name="Pelsma A.J. K."/>
        </authorList>
    </citation>
    <scope>NUCLEOTIDE SEQUENCE</scope>
</reference>
<feature type="region of interest" description="Disordered" evidence="3">
    <location>
        <begin position="297"/>
        <end position="341"/>
    </location>
</feature>
<dbReference type="EMBL" id="OY288114">
    <property type="protein sequence ID" value="CAJ0863198.1"/>
    <property type="molecule type" value="Genomic_DNA"/>
</dbReference>
<proteinExistence type="inferred from homology"/>
<protein>
    <recommendedName>
        <fullName evidence="4">RlpA-like protein double-psi beta-barrel domain-containing protein</fullName>
    </recommendedName>
</protein>
<dbReference type="InterPro" id="IPR012997">
    <property type="entry name" value="RplA"/>
</dbReference>
<dbReference type="Gene3D" id="2.40.40.10">
    <property type="entry name" value="RlpA-like domain"/>
    <property type="match status" value="1"/>
</dbReference>
<dbReference type="InterPro" id="IPR036908">
    <property type="entry name" value="RlpA-like_sf"/>
</dbReference>
<name>A0AA48LYL1_9ZZZZ</name>
<dbReference type="CDD" id="cd22268">
    <property type="entry name" value="DPBB_RlpA-like"/>
    <property type="match status" value="1"/>
</dbReference>
<keyword evidence="2" id="KW-0961">Cell wall biogenesis/degradation</keyword>
<dbReference type="GO" id="GO:0009279">
    <property type="term" value="C:cell outer membrane"/>
    <property type="evidence" value="ECO:0007669"/>
    <property type="project" value="TreeGrafter"/>
</dbReference>
<dbReference type="Pfam" id="PF03330">
    <property type="entry name" value="DPBB_1"/>
    <property type="match status" value="1"/>
</dbReference>
<feature type="domain" description="RlpA-like protein double-psi beta-barrel" evidence="4">
    <location>
        <begin position="119"/>
        <end position="207"/>
    </location>
</feature>
<dbReference type="PANTHER" id="PTHR34183:SF1">
    <property type="entry name" value="ENDOLYTIC PEPTIDOGLYCAN TRANSGLYCOSYLASE RLPA"/>
    <property type="match status" value="1"/>
</dbReference>
<dbReference type="AlphaFoldDB" id="A0AA48LYL1"/>
<dbReference type="GO" id="GO:0071555">
    <property type="term" value="P:cell wall organization"/>
    <property type="evidence" value="ECO:0007669"/>
    <property type="project" value="UniProtKB-KW"/>
</dbReference>
<dbReference type="PANTHER" id="PTHR34183">
    <property type="entry name" value="ENDOLYTIC PEPTIDOGLYCAN TRANSGLYCOSYLASE RLPA"/>
    <property type="match status" value="1"/>
</dbReference>
<dbReference type="SUPFAM" id="SSF50685">
    <property type="entry name" value="Barwin-like endoglucanases"/>
    <property type="match status" value="1"/>
</dbReference>
<sequence length="341" mass="36196">MMTDCGRPNVAFDRDRFMPFAARREPERLLTSSRAVSLRRSVLFLSLASLAGCASSSPGPGAPGVASLSQIDARYGVRASPRVVADGEEVPKGGGNYMIGKPYKIAGQTYVPSEKPYASVGTASWYGSDFHGRRTANGEVFDRQSISAAHPTMPLPSYARVTNLKNSRSMVVRVNDRGPYHGGRVMDVSQRVAEALDFRSAGTAKIKVEWIGKANLAGDDDATLLATLRDDGEPAQLDGAAPVMVAAKQEPVRTASIAERSDAMAYASSREAEMTAYAAPEALAGADAAIVPASADQFDEEATGSTHSKKAKSFSVVPMPPVRPASFGRDEASVQKPLRRG</sequence>
<evidence type="ECO:0000256" key="3">
    <source>
        <dbReference type="SAM" id="MobiDB-lite"/>
    </source>
</evidence>
<evidence type="ECO:0000259" key="4">
    <source>
        <dbReference type="Pfam" id="PF03330"/>
    </source>
</evidence>
<dbReference type="GO" id="GO:0016829">
    <property type="term" value="F:lyase activity"/>
    <property type="evidence" value="ECO:0007669"/>
    <property type="project" value="UniProtKB-KW"/>
</dbReference>
<evidence type="ECO:0000256" key="2">
    <source>
        <dbReference type="ARBA" id="ARBA00023316"/>
    </source>
</evidence>
<gene>
    <name evidence="5" type="ORF">AMST5_01559</name>
</gene>
<dbReference type="HAMAP" id="MF_02071">
    <property type="entry name" value="RlpA"/>
    <property type="match status" value="1"/>
</dbReference>
<evidence type="ECO:0000256" key="1">
    <source>
        <dbReference type="ARBA" id="ARBA00023239"/>
    </source>
</evidence>
<organism evidence="5">
    <name type="scientific">freshwater sediment metagenome</name>
    <dbReference type="NCBI Taxonomy" id="556182"/>
    <lineage>
        <taxon>unclassified sequences</taxon>
        <taxon>metagenomes</taxon>
        <taxon>ecological metagenomes</taxon>
    </lineage>
</organism>
<evidence type="ECO:0000313" key="5">
    <source>
        <dbReference type="EMBL" id="CAJ0863198.1"/>
    </source>
</evidence>
<keyword evidence="1" id="KW-0456">Lyase</keyword>
<dbReference type="InterPro" id="IPR034718">
    <property type="entry name" value="RlpA"/>
</dbReference>